<evidence type="ECO:0000259" key="1">
    <source>
        <dbReference type="PROSITE" id="PS50995"/>
    </source>
</evidence>
<dbReference type="Pfam" id="PF12802">
    <property type="entry name" value="MarR_2"/>
    <property type="match status" value="1"/>
</dbReference>
<evidence type="ECO:0000313" key="3">
    <source>
        <dbReference type="Proteomes" id="UP000386847"/>
    </source>
</evidence>
<dbReference type="PANTHER" id="PTHR33164">
    <property type="entry name" value="TRANSCRIPTIONAL REGULATOR, MARR FAMILY"/>
    <property type="match status" value="1"/>
</dbReference>
<dbReference type="GO" id="GO:0006950">
    <property type="term" value="P:response to stress"/>
    <property type="evidence" value="ECO:0007669"/>
    <property type="project" value="TreeGrafter"/>
</dbReference>
<name>A0A5Q2F9F8_9ACTN</name>
<gene>
    <name evidence="2" type="ORF">Rai3103_07485</name>
</gene>
<dbReference type="GO" id="GO:0003700">
    <property type="term" value="F:DNA-binding transcription factor activity"/>
    <property type="evidence" value="ECO:0007669"/>
    <property type="project" value="InterPro"/>
</dbReference>
<accession>A0A5Q2F9F8</accession>
<organism evidence="2 3">
    <name type="scientific">Raineyella fluvialis</name>
    <dbReference type="NCBI Taxonomy" id="2662261"/>
    <lineage>
        <taxon>Bacteria</taxon>
        <taxon>Bacillati</taxon>
        <taxon>Actinomycetota</taxon>
        <taxon>Actinomycetes</taxon>
        <taxon>Propionibacteriales</taxon>
        <taxon>Propionibacteriaceae</taxon>
        <taxon>Raineyella</taxon>
    </lineage>
</organism>
<proteinExistence type="predicted"/>
<dbReference type="InterPro" id="IPR036390">
    <property type="entry name" value="WH_DNA-bd_sf"/>
</dbReference>
<reference evidence="2 3" key="1">
    <citation type="submission" date="2019-10" db="EMBL/GenBank/DDBJ databases">
        <title>Genomic analysis of Raineyella sp. CBA3103.</title>
        <authorList>
            <person name="Roh S.W."/>
        </authorList>
    </citation>
    <scope>NUCLEOTIDE SEQUENCE [LARGE SCALE GENOMIC DNA]</scope>
    <source>
        <strain evidence="2 3">CBA3103</strain>
    </source>
</reference>
<dbReference type="RefSeq" id="WP_153572063.1">
    <property type="nucleotide sequence ID" value="NZ_CP045725.1"/>
</dbReference>
<dbReference type="SUPFAM" id="SSF46785">
    <property type="entry name" value="Winged helix' DNA-binding domain"/>
    <property type="match status" value="1"/>
</dbReference>
<dbReference type="Gene3D" id="1.10.10.10">
    <property type="entry name" value="Winged helix-like DNA-binding domain superfamily/Winged helix DNA-binding domain"/>
    <property type="match status" value="1"/>
</dbReference>
<dbReference type="PRINTS" id="PR00598">
    <property type="entry name" value="HTHMARR"/>
</dbReference>
<protein>
    <submittedName>
        <fullName evidence="2">MarR family transcriptional regulator</fullName>
    </submittedName>
</protein>
<dbReference type="KEGG" id="rain:Rai3103_07485"/>
<sequence length="164" mass="18471">MEHEQTNEPRWLNAAERRAWLALGGVILRLPTALDGQLRRDAGLRFFEYMVMAGLSEAPDRTRRMSDLAAFAEGSLSRLSQVVSKLEQRGLVVRSPDPDDRRATRATLTEEGWDLIVRTAPGHVEAVRTYVFDNLSDTQVAELTAIAEHLLQAIDPQHERPADR</sequence>
<feature type="domain" description="HTH marR-type" evidence="1">
    <location>
        <begin position="16"/>
        <end position="152"/>
    </location>
</feature>
<dbReference type="SMART" id="SM00347">
    <property type="entry name" value="HTH_MARR"/>
    <property type="match status" value="1"/>
</dbReference>
<evidence type="ECO:0000313" key="2">
    <source>
        <dbReference type="EMBL" id="QGF23532.1"/>
    </source>
</evidence>
<dbReference type="InterPro" id="IPR039422">
    <property type="entry name" value="MarR/SlyA-like"/>
</dbReference>
<dbReference type="AlphaFoldDB" id="A0A5Q2F9F8"/>
<dbReference type="InterPro" id="IPR000835">
    <property type="entry name" value="HTH_MarR-typ"/>
</dbReference>
<dbReference type="Proteomes" id="UP000386847">
    <property type="component" value="Chromosome"/>
</dbReference>
<keyword evidence="3" id="KW-1185">Reference proteome</keyword>
<dbReference type="PANTHER" id="PTHR33164:SF99">
    <property type="entry name" value="MARR FAMILY REGULATORY PROTEIN"/>
    <property type="match status" value="1"/>
</dbReference>
<dbReference type="EMBL" id="CP045725">
    <property type="protein sequence ID" value="QGF23532.1"/>
    <property type="molecule type" value="Genomic_DNA"/>
</dbReference>
<dbReference type="PROSITE" id="PS50995">
    <property type="entry name" value="HTH_MARR_2"/>
    <property type="match status" value="1"/>
</dbReference>
<dbReference type="InterPro" id="IPR036388">
    <property type="entry name" value="WH-like_DNA-bd_sf"/>
</dbReference>